<dbReference type="InterPro" id="IPR008183">
    <property type="entry name" value="Aldose_1/G6P_1-epimerase"/>
</dbReference>
<sequence>MKHAVMFGSFCLIMAGLASTGAQAAEATRASFGHTADGQNVEIVTLTNSRGVQARVMSYGASLQSLLVPDRDGHLADVVLGYDDLQGYLDRRQYFGATVGRYANRIAHGSFTLDGKHYQLTRNEGPNSLHGGNQGFDQKVWQVVEVKQGPNASVTLQYISKDGDQGYPGTLTVKATYQLSEDNQLKIAYVATTDKPTIVNLSNHTYWNLAGEGGGTVMDQVLTIPGEAITTVDAASIPDGHIVPVAGTPYDFRAGKPIGRDIRDGSSQQLLFGHGYDMNWVVSSKEVESHMVARVQDPHSGRVMSLWSSKPGLQFYSGNFLDGTTVGKQHHIYRQGDAFVLEPQLFPDTPNRPAFGSARLAPGETYRNTIVYRFATDGGRVVTH</sequence>
<dbReference type="CDD" id="cd09019">
    <property type="entry name" value="galactose_mutarotase_like"/>
    <property type="match status" value="1"/>
</dbReference>
<dbReference type="SUPFAM" id="SSF74650">
    <property type="entry name" value="Galactose mutarotase-like"/>
    <property type="match status" value="1"/>
</dbReference>
<evidence type="ECO:0000256" key="3">
    <source>
        <dbReference type="ARBA" id="ARBA00023235"/>
    </source>
</evidence>
<name>A0ABR9GDY6_9GAMM</name>
<dbReference type="NCBIfam" id="NF008277">
    <property type="entry name" value="PRK11055.1"/>
    <property type="match status" value="1"/>
</dbReference>
<proteinExistence type="inferred from homology"/>
<dbReference type="Proteomes" id="UP000651010">
    <property type="component" value="Unassembled WGS sequence"/>
</dbReference>
<keyword evidence="8" id="KW-1185">Reference proteome</keyword>
<evidence type="ECO:0000256" key="6">
    <source>
        <dbReference type="SAM" id="SignalP"/>
    </source>
</evidence>
<evidence type="ECO:0000256" key="5">
    <source>
        <dbReference type="PIRNR" id="PIRNR005096"/>
    </source>
</evidence>
<dbReference type="EC" id="5.1.3.3" evidence="5"/>
<dbReference type="PANTHER" id="PTHR10091:SF0">
    <property type="entry name" value="GALACTOSE MUTAROTASE"/>
    <property type="match status" value="1"/>
</dbReference>
<reference evidence="7 8" key="1">
    <citation type="submission" date="2020-09" db="EMBL/GenBank/DDBJ databases">
        <title>Dyella sp. 7MK23 isolated from forest soil.</title>
        <authorList>
            <person name="Fu J."/>
        </authorList>
    </citation>
    <scope>NUCLEOTIDE SEQUENCE [LARGE SCALE GENOMIC DNA]</scope>
    <source>
        <strain evidence="7 8">7MK23</strain>
    </source>
</reference>
<gene>
    <name evidence="7" type="ORF">IGX34_17735</name>
</gene>
<keyword evidence="3 5" id="KW-0413">Isomerase</keyword>
<keyword evidence="4 5" id="KW-0119">Carbohydrate metabolism</keyword>
<comment type="pathway">
    <text evidence="1 5">Carbohydrate metabolism; hexose metabolism.</text>
</comment>
<accession>A0ABR9GDY6</accession>
<evidence type="ECO:0000256" key="4">
    <source>
        <dbReference type="ARBA" id="ARBA00023277"/>
    </source>
</evidence>
<comment type="caution">
    <text evidence="7">The sequence shown here is derived from an EMBL/GenBank/DDBJ whole genome shotgun (WGS) entry which is preliminary data.</text>
</comment>
<feature type="signal peptide" evidence="6">
    <location>
        <begin position="1"/>
        <end position="24"/>
    </location>
</feature>
<protein>
    <recommendedName>
        <fullName evidence="5">Aldose 1-epimerase</fullName>
        <ecNumber evidence="5">5.1.3.3</ecNumber>
    </recommendedName>
</protein>
<dbReference type="EMBL" id="JACZZA010000012">
    <property type="protein sequence ID" value="MBE1162230.1"/>
    <property type="molecule type" value="Genomic_DNA"/>
</dbReference>
<organism evidence="7 8">
    <name type="scientific">Dyella acidiphila</name>
    <dbReference type="NCBI Taxonomy" id="2775866"/>
    <lineage>
        <taxon>Bacteria</taxon>
        <taxon>Pseudomonadati</taxon>
        <taxon>Pseudomonadota</taxon>
        <taxon>Gammaproteobacteria</taxon>
        <taxon>Lysobacterales</taxon>
        <taxon>Rhodanobacteraceae</taxon>
        <taxon>Dyella</taxon>
    </lineage>
</organism>
<comment type="catalytic activity">
    <reaction evidence="5">
        <text>alpha-D-glucose = beta-D-glucose</text>
        <dbReference type="Rhea" id="RHEA:10264"/>
        <dbReference type="ChEBI" id="CHEBI:15903"/>
        <dbReference type="ChEBI" id="CHEBI:17925"/>
        <dbReference type="EC" id="5.1.3.3"/>
    </reaction>
</comment>
<dbReference type="Pfam" id="PF01263">
    <property type="entry name" value="Aldose_epim"/>
    <property type="match status" value="1"/>
</dbReference>
<feature type="chain" id="PRO_5047328152" description="Aldose 1-epimerase" evidence="6">
    <location>
        <begin position="25"/>
        <end position="384"/>
    </location>
</feature>
<comment type="similarity">
    <text evidence="2 5">Belongs to the aldose epimerase family.</text>
</comment>
<dbReference type="InterPro" id="IPR014718">
    <property type="entry name" value="GH-type_carb-bd"/>
</dbReference>
<keyword evidence="6" id="KW-0732">Signal</keyword>
<dbReference type="InterPro" id="IPR011013">
    <property type="entry name" value="Gal_mutarotase_sf_dom"/>
</dbReference>
<evidence type="ECO:0000313" key="8">
    <source>
        <dbReference type="Proteomes" id="UP000651010"/>
    </source>
</evidence>
<evidence type="ECO:0000313" key="7">
    <source>
        <dbReference type="EMBL" id="MBE1162230.1"/>
    </source>
</evidence>
<dbReference type="RefSeq" id="WP_192557066.1">
    <property type="nucleotide sequence ID" value="NZ_JACZZA010000012.1"/>
</dbReference>
<dbReference type="PIRSF" id="PIRSF005096">
    <property type="entry name" value="GALM"/>
    <property type="match status" value="1"/>
</dbReference>
<dbReference type="InterPro" id="IPR015443">
    <property type="entry name" value="Aldose_1-epimerase"/>
</dbReference>
<evidence type="ECO:0000256" key="2">
    <source>
        <dbReference type="ARBA" id="ARBA00006206"/>
    </source>
</evidence>
<evidence type="ECO:0000256" key="1">
    <source>
        <dbReference type="ARBA" id="ARBA00005028"/>
    </source>
</evidence>
<dbReference type="InterPro" id="IPR047215">
    <property type="entry name" value="Galactose_mutarotase-like"/>
</dbReference>
<dbReference type="Gene3D" id="2.70.98.10">
    <property type="match status" value="1"/>
</dbReference>
<dbReference type="PANTHER" id="PTHR10091">
    <property type="entry name" value="ALDOSE-1-EPIMERASE"/>
    <property type="match status" value="1"/>
</dbReference>